<reference evidence="2 3" key="1">
    <citation type="submission" date="2018-07" db="EMBL/GenBank/DDBJ databases">
        <title>High-quality-draft genome sequence of Gaiella occulta.</title>
        <authorList>
            <person name="Severino R."/>
            <person name="Froufe H.J.C."/>
            <person name="Rainey F.A."/>
            <person name="Barroso C."/>
            <person name="Albuquerque L."/>
            <person name="Lobo-Da-Cunha A."/>
            <person name="Da Costa M.S."/>
            <person name="Egas C."/>
        </authorList>
    </citation>
    <scope>NUCLEOTIDE SEQUENCE [LARGE SCALE GENOMIC DNA]</scope>
    <source>
        <strain evidence="2 3">F2-233</strain>
    </source>
</reference>
<dbReference type="EMBL" id="QQZY01000002">
    <property type="protein sequence ID" value="RDI75512.1"/>
    <property type="molecule type" value="Genomic_DNA"/>
</dbReference>
<dbReference type="SUPFAM" id="SSF51735">
    <property type="entry name" value="NAD(P)-binding Rossmann-fold domains"/>
    <property type="match status" value="1"/>
</dbReference>
<reference evidence="3" key="2">
    <citation type="journal article" date="2019" name="MicrobiologyOpen">
        <title>High-quality draft genome sequence of Gaiella occulta isolated from a 150 meter deep mineral water borehole and comparison with the genome sequences of other deep-branching lineages of the phylum Actinobacteria.</title>
        <authorList>
            <person name="Severino R."/>
            <person name="Froufe H.J.C."/>
            <person name="Barroso C."/>
            <person name="Albuquerque L."/>
            <person name="Lobo-da-Cunha A."/>
            <person name="da Costa M.S."/>
            <person name="Egas C."/>
        </authorList>
    </citation>
    <scope>NUCLEOTIDE SEQUENCE [LARGE SCALE GENOMIC DNA]</scope>
    <source>
        <strain evidence="3">F2-233</strain>
    </source>
</reference>
<dbReference type="InterPro" id="IPR011032">
    <property type="entry name" value="GroES-like_sf"/>
</dbReference>
<dbReference type="PANTHER" id="PTHR45033:SF3">
    <property type="entry name" value="DEHYDROGENASE, PUTATIVE (AFU_ORTHOLOGUE AFUA_2G13270)-RELATED"/>
    <property type="match status" value="1"/>
</dbReference>
<dbReference type="Pfam" id="PF08240">
    <property type="entry name" value="ADH_N"/>
    <property type="match status" value="1"/>
</dbReference>
<evidence type="ECO:0000313" key="2">
    <source>
        <dbReference type="EMBL" id="RDI75512.1"/>
    </source>
</evidence>
<name>A0A7M2Z1I0_9ACTN</name>
<dbReference type="InterPro" id="IPR036291">
    <property type="entry name" value="NAD(P)-bd_dom_sf"/>
</dbReference>
<dbReference type="GO" id="GO:0016491">
    <property type="term" value="F:oxidoreductase activity"/>
    <property type="evidence" value="ECO:0007669"/>
    <property type="project" value="InterPro"/>
</dbReference>
<dbReference type="Gene3D" id="3.40.50.720">
    <property type="entry name" value="NAD(P)-binding Rossmann-like Domain"/>
    <property type="match status" value="1"/>
</dbReference>
<dbReference type="InterPro" id="IPR013149">
    <property type="entry name" value="ADH-like_C"/>
</dbReference>
<sequence>MQAVRVHDGGALVYETVPDPVAGPGEVLVELRRAALNRRDILVRRGVYPFPLPVVPGSDGAGVRRDTGEEVVILPSLHWGEAEDAPGADFQILGGPRDGTYAELIAIPEENVYPRPSRLSWDEAAAFPLAGLTAWRALFARGGLRAGETVLVLGAGSGVSTFALQLAAQAGARVLVTSSSQEKIDRAVALGAAGGVLYGDGDWAAAAKELAGGRGVDLVVDSVGSTWDDSLRALRPGGRAVVFGATGGAEVQLQVRPVYLQQLSLLGTTMGSPRDFAGLLRMLGEASWRPEVDTVYPLSEAGSALDRMESGSHFGKLVLACA</sequence>
<organism evidence="2 3">
    <name type="scientific">Gaiella occulta</name>
    <dbReference type="NCBI Taxonomy" id="1002870"/>
    <lineage>
        <taxon>Bacteria</taxon>
        <taxon>Bacillati</taxon>
        <taxon>Actinomycetota</taxon>
        <taxon>Thermoleophilia</taxon>
        <taxon>Gaiellales</taxon>
        <taxon>Gaiellaceae</taxon>
        <taxon>Gaiella</taxon>
    </lineage>
</organism>
<dbReference type="Proteomes" id="UP000254134">
    <property type="component" value="Unassembled WGS sequence"/>
</dbReference>
<dbReference type="Gene3D" id="3.90.180.10">
    <property type="entry name" value="Medium-chain alcohol dehydrogenases, catalytic domain"/>
    <property type="match status" value="1"/>
</dbReference>
<evidence type="ECO:0000313" key="3">
    <source>
        <dbReference type="Proteomes" id="UP000254134"/>
    </source>
</evidence>
<proteinExistence type="predicted"/>
<protein>
    <submittedName>
        <fullName evidence="2">NADPH:quinone reductase/Zn-dependent oxidoreductase</fullName>
    </submittedName>
</protein>
<keyword evidence="3" id="KW-1185">Reference proteome</keyword>
<dbReference type="RefSeq" id="WP_114795706.1">
    <property type="nucleotide sequence ID" value="NZ_QQZY01000002.1"/>
</dbReference>
<dbReference type="InterPro" id="IPR052711">
    <property type="entry name" value="Zinc_ADH-like"/>
</dbReference>
<dbReference type="PANTHER" id="PTHR45033">
    <property type="match status" value="1"/>
</dbReference>
<feature type="domain" description="Enoyl reductase (ER)" evidence="1">
    <location>
        <begin position="9"/>
        <end position="319"/>
    </location>
</feature>
<dbReference type="Pfam" id="PF00107">
    <property type="entry name" value="ADH_zinc_N"/>
    <property type="match status" value="1"/>
</dbReference>
<comment type="caution">
    <text evidence="2">The sequence shown here is derived from an EMBL/GenBank/DDBJ whole genome shotgun (WGS) entry which is preliminary data.</text>
</comment>
<dbReference type="SUPFAM" id="SSF50129">
    <property type="entry name" value="GroES-like"/>
    <property type="match status" value="1"/>
</dbReference>
<dbReference type="InterPro" id="IPR013154">
    <property type="entry name" value="ADH-like_N"/>
</dbReference>
<accession>A0A7M2Z1I0</accession>
<gene>
    <name evidence="2" type="ORF">Gocc_1310</name>
</gene>
<dbReference type="SMART" id="SM00829">
    <property type="entry name" value="PKS_ER"/>
    <property type="match status" value="1"/>
</dbReference>
<dbReference type="InterPro" id="IPR020843">
    <property type="entry name" value="ER"/>
</dbReference>
<dbReference type="AlphaFoldDB" id="A0A7M2Z1I0"/>
<evidence type="ECO:0000259" key="1">
    <source>
        <dbReference type="SMART" id="SM00829"/>
    </source>
</evidence>
<dbReference type="OrthoDB" id="9787435at2"/>